<feature type="transmembrane region" description="Helical" evidence="2">
    <location>
        <begin position="118"/>
        <end position="144"/>
    </location>
</feature>
<proteinExistence type="predicted"/>
<organism evidence="3 4">
    <name type="scientific">Tilletia horrida</name>
    <dbReference type="NCBI Taxonomy" id="155126"/>
    <lineage>
        <taxon>Eukaryota</taxon>
        <taxon>Fungi</taxon>
        <taxon>Dikarya</taxon>
        <taxon>Basidiomycota</taxon>
        <taxon>Ustilaginomycotina</taxon>
        <taxon>Exobasidiomycetes</taxon>
        <taxon>Tilletiales</taxon>
        <taxon>Tilletiaceae</taxon>
        <taxon>Tilletia</taxon>
    </lineage>
</organism>
<keyword evidence="2" id="KW-0812">Transmembrane</keyword>
<evidence type="ECO:0000313" key="3">
    <source>
        <dbReference type="EMBL" id="KAK0545620.1"/>
    </source>
</evidence>
<dbReference type="AlphaFoldDB" id="A0AAN6GMP4"/>
<evidence type="ECO:0000256" key="1">
    <source>
        <dbReference type="SAM" id="MobiDB-lite"/>
    </source>
</evidence>
<keyword evidence="4" id="KW-1185">Reference proteome</keyword>
<feature type="transmembrane region" description="Helical" evidence="2">
    <location>
        <begin position="156"/>
        <end position="178"/>
    </location>
</feature>
<feature type="compositionally biased region" description="Acidic residues" evidence="1">
    <location>
        <begin position="534"/>
        <end position="544"/>
    </location>
</feature>
<feature type="transmembrane region" description="Helical" evidence="2">
    <location>
        <begin position="35"/>
        <end position="58"/>
    </location>
</feature>
<feature type="compositionally biased region" description="Basic and acidic residues" evidence="1">
    <location>
        <begin position="334"/>
        <end position="351"/>
    </location>
</feature>
<dbReference type="EMBL" id="JAPDMZ010000223">
    <property type="protein sequence ID" value="KAK0545620.1"/>
    <property type="molecule type" value="Genomic_DNA"/>
</dbReference>
<feature type="region of interest" description="Disordered" evidence="1">
    <location>
        <begin position="509"/>
        <end position="585"/>
    </location>
</feature>
<evidence type="ECO:0000256" key="2">
    <source>
        <dbReference type="SAM" id="Phobius"/>
    </source>
</evidence>
<name>A0AAN6GMP4_9BASI</name>
<gene>
    <name evidence="3" type="ORF">OC846_005596</name>
</gene>
<protein>
    <recommendedName>
        <fullName evidence="5">Transmembrane protein</fullName>
    </recommendedName>
</protein>
<feature type="compositionally biased region" description="Polar residues" evidence="1">
    <location>
        <begin position="522"/>
        <end position="532"/>
    </location>
</feature>
<keyword evidence="2" id="KW-0472">Membrane</keyword>
<accession>A0AAN6GMP4</accession>
<evidence type="ECO:0000313" key="4">
    <source>
        <dbReference type="Proteomes" id="UP001176517"/>
    </source>
</evidence>
<keyword evidence="2" id="KW-1133">Transmembrane helix</keyword>
<evidence type="ECO:0008006" key="5">
    <source>
        <dbReference type="Google" id="ProtNLM"/>
    </source>
</evidence>
<feature type="compositionally biased region" description="Polar residues" evidence="1">
    <location>
        <begin position="564"/>
        <end position="575"/>
    </location>
</feature>
<reference evidence="3" key="1">
    <citation type="journal article" date="2023" name="PhytoFront">
        <title>Draft Genome Resources of Seven Strains of Tilletia horrida, Causal Agent of Kernel Smut of Rice.</title>
        <authorList>
            <person name="Khanal S."/>
            <person name="Antony Babu S."/>
            <person name="Zhou X.G."/>
        </authorList>
    </citation>
    <scope>NUCLEOTIDE SEQUENCE</scope>
    <source>
        <strain evidence="3">TX6</strain>
    </source>
</reference>
<feature type="transmembrane region" description="Helical" evidence="2">
    <location>
        <begin position="239"/>
        <end position="259"/>
    </location>
</feature>
<feature type="region of interest" description="Disordered" evidence="1">
    <location>
        <begin position="273"/>
        <end position="357"/>
    </location>
</feature>
<dbReference type="Proteomes" id="UP001176517">
    <property type="component" value="Unassembled WGS sequence"/>
</dbReference>
<feature type="compositionally biased region" description="Low complexity" evidence="1">
    <location>
        <begin position="320"/>
        <end position="331"/>
    </location>
</feature>
<comment type="caution">
    <text evidence="3">The sequence shown here is derived from an EMBL/GenBank/DDBJ whole genome shotgun (WGS) entry which is preliminary data.</text>
</comment>
<sequence>MADNNYGIPAFATASMQDFSDFIEVFVEHRMPRPFLALVFLYAAGHMLALIGCVPIFYKQISSGRFWLVRLVSTKSGHIIVPNHLDASATLIGGYALYDIGYCIKLLLCYYNKSGQRNLPALLCMRFIILTGIGWIFLIGFFLVAVPPSTFRIPAWIWNVGIFLIPFGIQFGILFLLVKAVIHWNGYWDAYLQLRPSIDQSLASGQAVPSQAQLETAYRMIGVEAKGYSQWILKWAVPLYTWTALFGAAILVITLYICLSHWGQFKTAEDLPMQSRPTGIGSRGKRSAPSRPTNSMTASAGIREWRKKVQPASANSMPPTSTLSSGTGSTLAYERLDSEGRQSHEKDDENKRRRKRRPAAGRMALYLLGLAPFSKDAYNDPTGGFNENVARASLRSLLLHTAVQGGCVSFIALIQVSTVVLLTRPGWLNPLDTDQLPGWGVAWAQTTGVYQLLEFYGTGLPGLLLITSILIRQVTAIKLARARAREGVVGATVIGGDGGAFAKQTLPRSGEGFHLSAPGPSASAQWRSQRTDGIQEEDEEEGDEEKYGHEQQLQRQAHRARVQSDPTTLNLSSLGDESDVLKSKDGKDEYDTIALPGAYQNTRAAVPAPATMNAQSDWRERTMPIASSPFAQRTRRLYNDDLEDDSVVADGT</sequence>